<evidence type="ECO:0000313" key="2">
    <source>
        <dbReference type="EMBL" id="KAG6392723.1"/>
    </source>
</evidence>
<gene>
    <name evidence="2" type="ORF">SASPL_146947</name>
</gene>
<reference evidence="2" key="2">
    <citation type="submission" date="2020-08" db="EMBL/GenBank/DDBJ databases">
        <title>Plant Genome Project.</title>
        <authorList>
            <person name="Zhang R.-G."/>
        </authorList>
    </citation>
    <scope>NUCLEOTIDE SEQUENCE</scope>
    <source>
        <strain evidence="2">Huo1</strain>
        <tissue evidence="2">Leaf</tissue>
    </source>
</reference>
<dbReference type="Proteomes" id="UP000298416">
    <property type="component" value="Unassembled WGS sequence"/>
</dbReference>
<reference evidence="2" key="1">
    <citation type="submission" date="2018-01" db="EMBL/GenBank/DDBJ databases">
        <authorList>
            <person name="Mao J.F."/>
        </authorList>
    </citation>
    <scope>NUCLEOTIDE SEQUENCE</scope>
    <source>
        <strain evidence="2">Huo1</strain>
        <tissue evidence="2">Leaf</tissue>
    </source>
</reference>
<dbReference type="AlphaFoldDB" id="A0A8X8WD47"/>
<evidence type="ECO:0000313" key="3">
    <source>
        <dbReference type="Proteomes" id="UP000298416"/>
    </source>
</evidence>
<name>A0A8X8WD47_SALSN</name>
<feature type="region of interest" description="Disordered" evidence="1">
    <location>
        <begin position="118"/>
        <end position="146"/>
    </location>
</feature>
<sequence length="418" mass="46958">MALLGEDGRGYELARKLESQGIWRSWLGDALYSSFIPFLSSPAAWDSFMLPDDSKSRPQISLELRARALLFDKASVSLFAQPTALSKLNPNCHNCFYLELHGDDVYFTLENGAQDVDQRHPGVAASSTTSSKGRSKASGIGSRFSEPDVDAVSQRLSLEELPETWYNQFFEKYRATKSYTLMFGDRDSEKRTPEQMSTYLSLIENHKRRRVAFVDNISSLRSNPVMVDGSPADDAPLFPETMSIFNCVPDSAVLKTRRLENNQKVPFNGVLDNLPQTMTKSPVMSPIMIERLGIRPEYLSMEQGQGWGKNGSQGSRKLLTTELLKMFLQTAGYSSSSSLPFSSLSSVMFGHVTILFSNFWLSSSNRPCQCQGLHLRILFFITHGHSQFIRVYILKKEISLAAENGCVFVSIIDYLHLF</sequence>
<dbReference type="EMBL" id="PNBA02000018">
    <property type="protein sequence ID" value="KAG6392723.1"/>
    <property type="molecule type" value="Genomic_DNA"/>
</dbReference>
<protein>
    <submittedName>
        <fullName evidence="2">Uncharacterized protein</fullName>
    </submittedName>
</protein>
<dbReference type="PANTHER" id="PTHR37604">
    <property type="entry name" value="TRANSCRIPTION INITIATION FACTOR TFIID SUBUNIT"/>
    <property type="match status" value="1"/>
</dbReference>
<evidence type="ECO:0000256" key="1">
    <source>
        <dbReference type="SAM" id="MobiDB-lite"/>
    </source>
</evidence>
<keyword evidence="3" id="KW-1185">Reference proteome</keyword>
<comment type="caution">
    <text evidence="2">The sequence shown here is derived from an EMBL/GenBank/DDBJ whole genome shotgun (WGS) entry which is preliminary data.</text>
</comment>
<accession>A0A8X8WD47</accession>
<dbReference type="PANTHER" id="PTHR37604:SF1">
    <property type="entry name" value="TRANSCRIPTION INITIATION FACTOR TFIID SUBUNIT"/>
    <property type="match status" value="1"/>
</dbReference>
<proteinExistence type="predicted"/>
<organism evidence="2">
    <name type="scientific">Salvia splendens</name>
    <name type="common">Scarlet sage</name>
    <dbReference type="NCBI Taxonomy" id="180675"/>
    <lineage>
        <taxon>Eukaryota</taxon>
        <taxon>Viridiplantae</taxon>
        <taxon>Streptophyta</taxon>
        <taxon>Embryophyta</taxon>
        <taxon>Tracheophyta</taxon>
        <taxon>Spermatophyta</taxon>
        <taxon>Magnoliopsida</taxon>
        <taxon>eudicotyledons</taxon>
        <taxon>Gunneridae</taxon>
        <taxon>Pentapetalae</taxon>
        <taxon>asterids</taxon>
        <taxon>lamiids</taxon>
        <taxon>Lamiales</taxon>
        <taxon>Lamiaceae</taxon>
        <taxon>Nepetoideae</taxon>
        <taxon>Mentheae</taxon>
        <taxon>Salviinae</taxon>
        <taxon>Salvia</taxon>
        <taxon>Salvia subgen. Calosphace</taxon>
        <taxon>core Calosphace</taxon>
    </lineage>
</organism>